<keyword evidence="1" id="KW-0472">Membrane</keyword>
<dbReference type="EMBL" id="KV417267">
    <property type="protein sequence ID" value="KZP01076.1"/>
    <property type="molecule type" value="Genomic_DNA"/>
</dbReference>
<proteinExistence type="predicted"/>
<evidence type="ECO:0000256" key="1">
    <source>
        <dbReference type="SAM" id="Phobius"/>
    </source>
</evidence>
<keyword evidence="1" id="KW-1133">Transmembrane helix</keyword>
<feature type="transmembrane region" description="Helical" evidence="1">
    <location>
        <begin position="94"/>
        <end position="116"/>
    </location>
</feature>
<organism evidence="2 3">
    <name type="scientific">Calocera viscosa (strain TUFC12733)</name>
    <dbReference type="NCBI Taxonomy" id="1330018"/>
    <lineage>
        <taxon>Eukaryota</taxon>
        <taxon>Fungi</taxon>
        <taxon>Dikarya</taxon>
        <taxon>Basidiomycota</taxon>
        <taxon>Agaricomycotina</taxon>
        <taxon>Dacrymycetes</taxon>
        <taxon>Dacrymycetales</taxon>
        <taxon>Dacrymycetaceae</taxon>
        <taxon>Calocera</taxon>
    </lineage>
</organism>
<gene>
    <name evidence="2" type="ORF">CALVIDRAFT_594611</name>
</gene>
<protein>
    <submittedName>
        <fullName evidence="2">Uncharacterized protein</fullName>
    </submittedName>
</protein>
<sequence>MGVWGLVDPVATCVRPVSSLTRPPSTISRLDFLAFFHSTTRSFSCNFKTAAQAENVENKVYSHAWCDVFLLPLPINPHRLGTRLLLRALPCLPLLSWLVLSVMLAQAMGSLPIPGLSRTWVQRMRFESAC</sequence>
<keyword evidence="3" id="KW-1185">Reference proteome</keyword>
<evidence type="ECO:0000313" key="2">
    <source>
        <dbReference type="EMBL" id="KZP01076.1"/>
    </source>
</evidence>
<dbReference type="AlphaFoldDB" id="A0A167RML0"/>
<evidence type="ECO:0000313" key="3">
    <source>
        <dbReference type="Proteomes" id="UP000076738"/>
    </source>
</evidence>
<keyword evidence="1" id="KW-0812">Transmembrane</keyword>
<reference evidence="2 3" key="1">
    <citation type="journal article" date="2016" name="Mol. Biol. Evol.">
        <title>Comparative Genomics of Early-Diverging Mushroom-Forming Fungi Provides Insights into the Origins of Lignocellulose Decay Capabilities.</title>
        <authorList>
            <person name="Nagy L.G."/>
            <person name="Riley R."/>
            <person name="Tritt A."/>
            <person name="Adam C."/>
            <person name="Daum C."/>
            <person name="Floudas D."/>
            <person name="Sun H."/>
            <person name="Yadav J.S."/>
            <person name="Pangilinan J."/>
            <person name="Larsson K.H."/>
            <person name="Matsuura K."/>
            <person name="Barry K."/>
            <person name="Labutti K."/>
            <person name="Kuo R."/>
            <person name="Ohm R.A."/>
            <person name="Bhattacharya S.S."/>
            <person name="Shirouzu T."/>
            <person name="Yoshinaga Y."/>
            <person name="Martin F.M."/>
            <person name="Grigoriev I.V."/>
            <person name="Hibbett D.S."/>
        </authorList>
    </citation>
    <scope>NUCLEOTIDE SEQUENCE [LARGE SCALE GENOMIC DNA]</scope>
    <source>
        <strain evidence="2 3">TUFC12733</strain>
    </source>
</reference>
<name>A0A167RML0_CALVF</name>
<accession>A0A167RML0</accession>
<dbReference type="Proteomes" id="UP000076738">
    <property type="component" value="Unassembled WGS sequence"/>
</dbReference>